<keyword evidence="4" id="KW-1185">Reference proteome</keyword>
<protein>
    <submittedName>
        <fullName evidence="2 3">Dgri\GH16542-PA-like protein</fullName>
    </submittedName>
</protein>
<evidence type="ECO:0000313" key="3">
    <source>
        <dbReference type="EnsemblMetazoa" id="ASIC016163-PA"/>
    </source>
</evidence>
<dbReference type="Proteomes" id="UP000030765">
    <property type="component" value="Unassembled WGS sequence"/>
</dbReference>
<evidence type="ECO:0000313" key="4">
    <source>
        <dbReference type="Proteomes" id="UP000030765"/>
    </source>
</evidence>
<dbReference type="EnsemblMetazoa" id="ASIC016163-RA">
    <property type="protein sequence ID" value="ASIC016163-PA"/>
    <property type="gene ID" value="ASIC016163"/>
</dbReference>
<feature type="compositionally biased region" description="Polar residues" evidence="1">
    <location>
        <begin position="26"/>
        <end position="37"/>
    </location>
</feature>
<proteinExistence type="predicted"/>
<sequence length="102" mass="11381">MGHSIRKTSYLHLPPGQCAHLPGYQPQPSKGYKTTNPILPMRERHKRHKAYPKDSPKEKECGGGRNAGDVIECLLLARPQRLPVVCSSLCAHPARSVRSEMK</sequence>
<dbReference type="EMBL" id="ATLV01022886">
    <property type="status" value="NOT_ANNOTATED_CDS"/>
    <property type="molecule type" value="Genomic_DNA"/>
</dbReference>
<feature type="compositionally biased region" description="Basic and acidic residues" evidence="1">
    <location>
        <begin position="51"/>
        <end position="62"/>
    </location>
</feature>
<reference evidence="3" key="2">
    <citation type="submission" date="2020-05" db="UniProtKB">
        <authorList>
            <consortium name="EnsemblMetazoa"/>
        </authorList>
    </citation>
    <scope>IDENTIFICATION</scope>
</reference>
<organism evidence="2">
    <name type="scientific">Anopheles sinensis</name>
    <name type="common">Mosquito</name>
    <dbReference type="NCBI Taxonomy" id="74873"/>
    <lineage>
        <taxon>Eukaryota</taxon>
        <taxon>Metazoa</taxon>
        <taxon>Ecdysozoa</taxon>
        <taxon>Arthropoda</taxon>
        <taxon>Hexapoda</taxon>
        <taxon>Insecta</taxon>
        <taxon>Pterygota</taxon>
        <taxon>Neoptera</taxon>
        <taxon>Endopterygota</taxon>
        <taxon>Diptera</taxon>
        <taxon>Nematocera</taxon>
        <taxon>Culicoidea</taxon>
        <taxon>Culicidae</taxon>
        <taxon>Anophelinae</taxon>
        <taxon>Anopheles</taxon>
    </lineage>
</organism>
<dbReference type="VEuPathDB" id="VectorBase:ASIC016163"/>
<dbReference type="AlphaFoldDB" id="A0A084WCU8"/>
<feature type="region of interest" description="Disordered" evidence="1">
    <location>
        <begin position="1"/>
        <end position="63"/>
    </location>
</feature>
<evidence type="ECO:0000256" key="1">
    <source>
        <dbReference type="SAM" id="MobiDB-lite"/>
    </source>
</evidence>
<gene>
    <name evidence="2" type="ORF">ZHAS_00016163</name>
</gene>
<dbReference type="EMBL" id="KE525337">
    <property type="protein sequence ID" value="KFB48042.1"/>
    <property type="molecule type" value="Genomic_DNA"/>
</dbReference>
<evidence type="ECO:0000313" key="2">
    <source>
        <dbReference type="EMBL" id="KFB48042.1"/>
    </source>
</evidence>
<name>A0A084WCU8_ANOSI</name>
<reference evidence="2 4" key="1">
    <citation type="journal article" date="2014" name="BMC Genomics">
        <title>Genome sequence of Anopheles sinensis provides insight into genetics basis of mosquito competence for malaria parasites.</title>
        <authorList>
            <person name="Zhou D."/>
            <person name="Zhang D."/>
            <person name="Ding G."/>
            <person name="Shi L."/>
            <person name="Hou Q."/>
            <person name="Ye Y."/>
            <person name="Xu Y."/>
            <person name="Zhou H."/>
            <person name="Xiong C."/>
            <person name="Li S."/>
            <person name="Yu J."/>
            <person name="Hong S."/>
            <person name="Yu X."/>
            <person name="Zou P."/>
            <person name="Chen C."/>
            <person name="Chang X."/>
            <person name="Wang W."/>
            <person name="Lv Y."/>
            <person name="Sun Y."/>
            <person name="Ma L."/>
            <person name="Shen B."/>
            <person name="Zhu C."/>
        </authorList>
    </citation>
    <scope>NUCLEOTIDE SEQUENCE [LARGE SCALE GENOMIC DNA]</scope>
</reference>
<accession>A0A084WCU8</accession>